<keyword evidence="2" id="KW-1185">Reference proteome</keyword>
<gene>
    <name evidence="1" type="ORF">ACI1P1_03935</name>
</gene>
<accession>A0ACC7NTU3</accession>
<proteinExistence type="predicted"/>
<evidence type="ECO:0000313" key="2">
    <source>
        <dbReference type="Proteomes" id="UP001631969"/>
    </source>
</evidence>
<organism evidence="1 2">
    <name type="scientific">Paenibacillus mesotrionivorans</name>
    <dbReference type="NCBI Taxonomy" id="3160968"/>
    <lineage>
        <taxon>Bacteria</taxon>
        <taxon>Bacillati</taxon>
        <taxon>Bacillota</taxon>
        <taxon>Bacilli</taxon>
        <taxon>Bacillales</taxon>
        <taxon>Paenibacillaceae</taxon>
        <taxon>Paenibacillus</taxon>
    </lineage>
</organism>
<reference evidence="1" key="1">
    <citation type="submission" date="2024-12" db="EMBL/GenBank/DDBJ databases">
        <authorList>
            <person name="Wu N."/>
        </authorList>
    </citation>
    <scope>NUCLEOTIDE SEQUENCE</scope>
    <source>
        <strain evidence="1">P15</strain>
    </source>
</reference>
<name>A0ACC7NTU3_9BACL</name>
<sequence>MTKSKHSLALIAGLILFFGLIASAILLESAYLLYAATGIPILLVPFIPDLKTSQTVKPGQAAPRMRVYRTNNESGEGFIILEALHGGIPWNKKRLYFPLDGLPAAVPSAYPAGTAGIPVLQYDLVPHRRRKDMYGIELANVAARFRTLSYTTDEVTRLVIRLEDLRPADPAKTEHRTTPVRKSFPA</sequence>
<dbReference type="Proteomes" id="UP001631969">
    <property type="component" value="Unassembled WGS sequence"/>
</dbReference>
<protein>
    <submittedName>
        <fullName evidence="1">Uncharacterized protein</fullName>
    </submittedName>
</protein>
<evidence type="ECO:0000313" key="1">
    <source>
        <dbReference type="EMBL" id="MFM9327445.1"/>
    </source>
</evidence>
<comment type="caution">
    <text evidence="1">The sequence shown here is derived from an EMBL/GenBank/DDBJ whole genome shotgun (WGS) entry which is preliminary data.</text>
</comment>
<dbReference type="EMBL" id="JBJURJ010000002">
    <property type="protein sequence ID" value="MFM9327445.1"/>
    <property type="molecule type" value="Genomic_DNA"/>
</dbReference>